<comment type="caution">
    <text evidence="8">The sequence shown here is derived from an EMBL/GenBank/DDBJ whole genome shotgun (WGS) entry which is preliminary data.</text>
</comment>
<dbReference type="GO" id="GO:0015171">
    <property type="term" value="F:amino acid transmembrane transporter activity"/>
    <property type="evidence" value="ECO:0007669"/>
    <property type="project" value="TreeGrafter"/>
</dbReference>
<proteinExistence type="predicted"/>
<evidence type="ECO:0000256" key="1">
    <source>
        <dbReference type="ARBA" id="ARBA00004651"/>
    </source>
</evidence>
<feature type="transmembrane region" description="Helical" evidence="7">
    <location>
        <begin position="217"/>
        <end position="235"/>
    </location>
</feature>
<keyword evidence="5 7" id="KW-0472">Membrane</keyword>
<keyword evidence="4 7" id="KW-1133">Transmembrane helix</keyword>
<dbReference type="RefSeq" id="WP_207279443.1">
    <property type="nucleotide sequence ID" value="NZ_JAFLEQ010000016.1"/>
</dbReference>
<accession>A0A939E118</accession>
<feature type="transmembrane region" description="Helical" evidence="7">
    <location>
        <begin position="66"/>
        <end position="84"/>
    </location>
</feature>
<dbReference type="Pfam" id="PF01810">
    <property type="entry name" value="LysE"/>
    <property type="match status" value="1"/>
</dbReference>
<keyword evidence="2" id="KW-1003">Cell membrane</keyword>
<evidence type="ECO:0000256" key="4">
    <source>
        <dbReference type="ARBA" id="ARBA00022989"/>
    </source>
</evidence>
<feature type="transmembrane region" description="Helical" evidence="7">
    <location>
        <begin position="6"/>
        <end position="25"/>
    </location>
</feature>
<sequence length="236" mass="24468">MNIVVHGLAVGLSLIIAIGPQNALLLKQGIKRTGVTAVVLVCLISDIILILGGTAGVGVLIDKAPIVLSILKWAGVAYLSYFAFTCFRDAFTRSSAAVVEQQDPAPGNPQRHPGTAGTHNGPPASGTAVATAVRDKAPATAHWKQPVLAAVVMTWLNPGTYVDVVVMLGGMANQYGESGRWLFATGAIAASTIWFPSIGYGAAALAKPLSNPTVNKWVNVGIGVTMVLIAARLILH</sequence>
<dbReference type="PANTHER" id="PTHR30086:SF20">
    <property type="entry name" value="ARGININE EXPORTER PROTEIN ARGO-RELATED"/>
    <property type="match status" value="1"/>
</dbReference>
<name>A0A939E118_9CORY</name>
<feature type="transmembrane region" description="Helical" evidence="7">
    <location>
        <begin position="181"/>
        <end position="205"/>
    </location>
</feature>
<comment type="subcellular location">
    <subcellularLocation>
        <location evidence="1">Cell membrane</location>
        <topology evidence="1">Multi-pass membrane protein</topology>
    </subcellularLocation>
</comment>
<dbReference type="AlphaFoldDB" id="A0A939E118"/>
<dbReference type="GO" id="GO:0005886">
    <property type="term" value="C:plasma membrane"/>
    <property type="evidence" value="ECO:0007669"/>
    <property type="project" value="UniProtKB-SubCell"/>
</dbReference>
<dbReference type="PANTHER" id="PTHR30086">
    <property type="entry name" value="ARGININE EXPORTER PROTEIN ARGO"/>
    <property type="match status" value="1"/>
</dbReference>
<keyword evidence="9" id="KW-1185">Reference proteome</keyword>
<gene>
    <name evidence="8" type="ORF">JZY06_10280</name>
</gene>
<evidence type="ECO:0000256" key="7">
    <source>
        <dbReference type="SAM" id="Phobius"/>
    </source>
</evidence>
<feature type="region of interest" description="Disordered" evidence="6">
    <location>
        <begin position="98"/>
        <end position="129"/>
    </location>
</feature>
<feature type="transmembrane region" description="Helical" evidence="7">
    <location>
        <begin position="37"/>
        <end position="60"/>
    </location>
</feature>
<dbReference type="InterPro" id="IPR001123">
    <property type="entry name" value="LeuE-type"/>
</dbReference>
<reference evidence="8" key="1">
    <citation type="submission" date="2021-03" db="EMBL/GenBank/DDBJ databases">
        <authorList>
            <person name="Sun Q."/>
        </authorList>
    </citation>
    <scope>NUCLEOTIDE SEQUENCE</scope>
    <source>
        <strain evidence="8">CCM 8862</strain>
    </source>
</reference>
<evidence type="ECO:0000256" key="2">
    <source>
        <dbReference type="ARBA" id="ARBA00022475"/>
    </source>
</evidence>
<protein>
    <submittedName>
        <fullName evidence="8">Amino acid transporter</fullName>
    </submittedName>
</protein>
<organism evidence="8 9">
    <name type="scientific">Corynebacterium mendelii</name>
    <dbReference type="NCBI Taxonomy" id="2765362"/>
    <lineage>
        <taxon>Bacteria</taxon>
        <taxon>Bacillati</taxon>
        <taxon>Actinomycetota</taxon>
        <taxon>Actinomycetes</taxon>
        <taxon>Mycobacteriales</taxon>
        <taxon>Corynebacteriaceae</taxon>
        <taxon>Corynebacterium</taxon>
    </lineage>
</organism>
<evidence type="ECO:0000256" key="6">
    <source>
        <dbReference type="SAM" id="MobiDB-lite"/>
    </source>
</evidence>
<keyword evidence="3 7" id="KW-0812">Transmembrane</keyword>
<dbReference type="EMBL" id="JAFLEQ010000016">
    <property type="protein sequence ID" value="MBN9644994.1"/>
    <property type="molecule type" value="Genomic_DNA"/>
</dbReference>
<evidence type="ECO:0000313" key="8">
    <source>
        <dbReference type="EMBL" id="MBN9644994.1"/>
    </source>
</evidence>
<evidence type="ECO:0000313" key="9">
    <source>
        <dbReference type="Proteomes" id="UP000664332"/>
    </source>
</evidence>
<evidence type="ECO:0000256" key="3">
    <source>
        <dbReference type="ARBA" id="ARBA00022692"/>
    </source>
</evidence>
<dbReference type="Proteomes" id="UP000664332">
    <property type="component" value="Unassembled WGS sequence"/>
</dbReference>
<evidence type="ECO:0000256" key="5">
    <source>
        <dbReference type="ARBA" id="ARBA00023136"/>
    </source>
</evidence>